<comment type="caution">
    <text evidence="1">The sequence shown here is derived from an EMBL/GenBank/DDBJ whole genome shotgun (WGS) entry which is preliminary data.</text>
</comment>
<proteinExistence type="predicted"/>
<keyword evidence="2" id="KW-1185">Reference proteome</keyword>
<evidence type="ECO:0000313" key="2">
    <source>
        <dbReference type="Proteomes" id="UP001576784"/>
    </source>
</evidence>
<dbReference type="Proteomes" id="UP001576784">
    <property type="component" value="Unassembled WGS sequence"/>
</dbReference>
<protein>
    <submittedName>
        <fullName evidence="1">Uncharacterized protein</fullName>
    </submittedName>
</protein>
<sequence>MNQLVQLNVIRQNAIQYRQLNLTPTFQIGGNWATTPTNLSNITDNDESTATNLFQTADGAWAEGTVSVIPGIAIPAITRLKTKILIANSSSLRSFSEVAVLNAANEHIPVWANEDPISVNGKTINIDVIIPYAYSRVRYRIMDTTQYYPRMQIFDLKIFEVFVA</sequence>
<accession>A0ABV4XSU4</accession>
<organism evidence="1 2">
    <name type="scientific">Floridaenema flaviceps BLCC-F50</name>
    <dbReference type="NCBI Taxonomy" id="3153642"/>
    <lineage>
        <taxon>Bacteria</taxon>
        <taxon>Bacillati</taxon>
        <taxon>Cyanobacteriota</taxon>
        <taxon>Cyanophyceae</taxon>
        <taxon>Oscillatoriophycideae</taxon>
        <taxon>Aerosakkonematales</taxon>
        <taxon>Aerosakkonemataceae</taxon>
        <taxon>Floridanema</taxon>
        <taxon>Floridanema flaviceps</taxon>
    </lineage>
</organism>
<dbReference type="EMBL" id="JBHFNR010000100">
    <property type="protein sequence ID" value="MFB2894152.1"/>
    <property type="molecule type" value="Genomic_DNA"/>
</dbReference>
<gene>
    <name evidence="1" type="ORF">ACE1CI_14675</name>
</gene>
<name>A0ABV4XSU4_9CYAN</name>
<reference evidence="1 2" key="1">
    <citation type="submission" date="2024-09" db="EMBL/GenBank/DDBJ databases">
        <title>Floridaenema gen nov. (Aerosakkonemataceae, Aerosakkonematales ord. nov., Cyanobacteria) from benthic tropical and subtropical fresh waters, with the description of four new species.</title>
        <authorList>
            <person name="Moretto J.A."/>
            <person name="Berthold D.E."/>
            <person name="Lefler F.W."/>
            <person name="Huang I.-S."/>
            <person name="Laughinghouse H. IV."/>
        </authorList>
    </citation>
    <scope>NUCLEOTIDE SEQUENCE [LARGE SCALE GENOMIC DNA]</scope>
    <source>
        <strain evidence="1 2">BLCC-F50</strain>
    </source>
</reference>
<evidence type="ECO:0000313" key="1">
    <source>
        <dbReference type="EMBL" id="MFB2894152.1"/>
    </source>
</evidence>